<dbReference type="RefSeq" id="XP_022475887.1">
    <property type="nucleotide sequence ID" value="XM_022617646.1"/>
</dbReference>
<feature type="region of interest" description="Disordered" evidence="1">
    <location>
        <begin position="161"/>
        <end position="221"/>
    </location>
</feature>
<feature type="compositionally biased region" description="Basic and acidic residues" evidence="1">
    <location>
        <begin position="12"/>
        <end position="23"/>
    </location>
</feature>
<evidence type="ECO:0000313" key="4">
    <source>
        <dbReference type="Proteomes" id="UP000176998"/>
    </source>
</evidence>
<feature type="region of interest" description="Disordered" evidence="1">
    <location>
        <begin position="1"/>
        <end position="115"/>
    </location>
</feature>
<keyword evidence="4" id="KW-1185">Reference proteome</keyword>
<evidence type="ECO:0000259" key="2">
    <source>
        <dbReference type="PROSITE" id="PS50020"/>
    </source>
</evidence>
<evidence type="ECO:0000256" key="1">
    <source>
        <dbReference type="SAM" id="MobiDB-lite"/>
    </source>
</evidence>
<evidence type="ECO:0000313" key="3">
    <source>
        <dbReference type="EMBL" id="OHE98738.1"/>
    </source>
</evidence>
<comment type="caution">
    <text evidence="3">The sequence shown here is derived from an EMBL/GenBank/DDBJ whole genome shotgun (WGS) entry which is preliminary data.</text>
</comment>
<feature type="compositionally biased region" description="Pro residues" evidence="1">
    <location>
        <begin position="87"/>
        <end position="102"/>
    </location>
</feature>
<dbReference type="AlphaFoldDB" id="A0A1G4BBH1"/>
<name>A0A1G4BBH1_9PEZI</name>
<dbReference type="Pfam" id="PF00397">
    <property type="entry name" value="WW"/>
    <property type="match status" value="1"/>
</dbReference>
<feature type="compositionally biased region" description="Polar residues" evidence="1">
    <location>
        <begin position="24"/>
        <end position="38"/>
    </location>
</feature>
<dbReference type="Gene3D" id="2.20.70.10">
    <property type="match status" value="1"/>
</dbReference>
<dbReference type="PROSITE" id="PS50020">
    <property type="entry name" value="WW_DOMAIN_2"/>
    <property type="match status" value="1"/>
</dbReference>
<organism evidence="3 4">
    <name type="scientific">Colletotrichum orchidophilum</name>
    <dbReference type="NCBI Taxonomy" id="1209926"/>
    <lineage>
        <taxon>Eukaryota</taxon>
        <taxon>Fungi</taxon>
        <taxon>Dikarya</taxon>
        <taxon>Ascomycota</taxon>
        <taxon>Pezizomycotina</taxon>
        <taxon>Sordariomycetes</taxon>
        <taxon>Hypocreomycetidae</taxon>
        <taxon>Glomerellales</taxon>
        <taxon>Glomerellaceae</taxon>
        <taxon>Colletotrichum</taxon>
    </lineage>
</organism>
<feature type="region of interest" description="Disordered" evidence="1">
    <location>
        <begin position="262"/>
        <end position="308"/>
    </location>
</feature>
<protein>
    <submittedName>
        <fullName evidence="3">WW domain-containing protein</fullName>
    </submittedName>
</protein>
<dbReference type="EMBL" id="MJBS01000043">
    <property type="protein sequence ID" value="OHE98738.1"/>
    <property type="molecule type" value="Genomic_DNA"/>
</dbReference>
<proteinExistence type="predicted"/>
<dbReference type="GeneID" id="34559156"/>
<reference evidence="3 4" key="1">
    <citation type="submission" date="2016-09" db="EMBL/GenBank/DDBJ databases">
        <authorList>
            <person name="Capua I."/>
            <person name="De Benedictis P."/>
            <person name="Joannis T."/>
            <person name="Lombin L.H."/>
            <person name="Cattoli G."/>
        </authorList>
    </citation>
    <scope>NUCLEOTIDE SEQUENCE [LARGE SCALE GENOMIC DNA]</scope>
    <source>
        <strain evidence="3 4">IMI 309357</strain>
    </source>
</reference>
<feature type="compositionally biased region" description="Polar residues" evidence="1">
    <location>
        <begin position="1"/>
        <end position="10"/>
    </location>
</feature>
<feature type="compositionally biased region" description="Basic and acidic residues" evidence="1">
    <location>
        <begin position="273"/>
        <end position="290"/>
    </location>
</feature>
<feature type="compositionally biased region" description="Low complexity" evidence="1">
    <location>
        <begin position="161"/>
        <end position="170"/>
    </location>
</feature>
<feature type="compositionally biased region" description="Basic and acidic residues" evidence="1">
    <location>
        <begin position="297"/>
        <end position="308"/>
    </location>
</feature>
<gene>
    <name evidence="3" type="ORF">CORC01_06004</name>
</gene>
<dbReference type="InterPro" id="IPR036020">
    <property type="entry name" value="WW_dom_sf"/>
</dbReference>
<feature type="domain" description="WW" evidence="2">
    <location>
        <begin position="105"/>
        <end position="139"/>
    </location>
</feature>
<dbReference type="InterPro" id="IPR001202">
    <property type="entry name" value="WW_dom"/>
</dbReference>
<dbReference type="SUPFAM" id="SSF51045">
    <property type="entry name" value="WW domain"/>
    <property type="match status" value="1"/>
</dbReference>
<feature type="compositionally biased region" description="Low complexity" evidence="1">
    <location>
        <begin position="60"/>
        <end position="73"/>
    </location>
</feature>
<sequence>MASDSPQTASPRKAEQEQSRPTDDASNLKQESTENKSTPSEGDDNNNNGDSNTSRRDSSSPESGEASSIGSPALADARDDHPASPTNAPPLPNEAPPLPSGTPPATEDDGWDFQWDPTSQAYFFYNRFTGASQWDNPRVPSNPATAGATVVPAAPAAPGTTAIANANATPSGPPPLPTNDAPPAGGYNPAIHGDYDPNAWYAKGSSAEEDEANQTSSAVNEYGATAQFNRFTGQFQTLDDGPDRHTDEAKSRRQMNAFFDVDAAANSHNGRSLKAERSGKKPSKSELKQFKEKRRAKKEEKRRAWLRD</sequence>
<dbReference type="Proteomes" id="UP000176998">
    <property type="component" value="Unassembled WGS sequence"/>
</dbReference>
<dbReference type="PROSITE" id="PS01159">
    <property type="entry name" value="WW_DOMAIN_1"/>
    <property type="match status" value="1"/>
</dbReference>
<accession>A0A1G4BBH1</accession>
<dbReference type="OrthoDB" id="2444812at2759"/>